<dbReference type="Proteomes" id="UP000011776">
    <property type="component" value="Unassembled WGS sequence"/>
</dbReference>
<proteinExistence type="predicted"/>
<dbReference type="EMBL" id="AFME02000017">
    <property type="protein sequence ID" value="EMG13396.1"/>
    <property type="molecule type" value="Genomic_DNA"/>
</dbReference>
<dbReference type="AlphaFoldDB" id="M3IDI9"/>
<evidence type="ECO:0000313" key="2">
    <source>
        <dbReference type="Proteomes" id="UP000011776"/>
    </source>
</evidence>
<gene>
    <name evidence="1" type="ORF">LEP1GSC151_1252</name>
</gene>
<protein>
    <submittedName>
        <fullName evidence="1">Uncharacterized protein</fullName>
    </submittedName>
</protein>
<sequence>MIPFIEAQWGTYEGANKIKHLTIKGISKYADAFDFIPYHLNETVEKLSDDQLIDFLDQYENIILRHPNVSTLDEAYFALTKVYFRLGQKDPNQKNVWKEKCLQILNYYPQGRFHREKDAAEICVWASAEFGLKVFKNLLEKDKRQPEYAGGASLVSAFLIHFPDQWESILEISKVKTNTIGTLHSIETAKTWALNVANNALAAKLKQNQNVMELISKLLTQIEEFILSAPLGEFSEQEIHEIRHKKIVDRLTQGWEYLKKKEYSKVEELLNSIFAAYEKDGGAFFRCKTFLVKKRFGGRRNETSRKKFTLSLQWRQIGKRQTLQSNRLRVRRIGKMGRSPPFFSKSGRIISPRFHLCGKPCRNFLEIRK</sequence>
<accession>M3IDI9</accession>
<dbReference type="BioCyc" id="LINT1001599:G11K9-764-MONOMER"/>
<reference evidence="1 2" key="1">
    <citation type="submission" date="2013-02" db="EMBL/GenBank/DDBJ databases">
        <authorList>
            <person name="Harkins D.M."/>
            <person name="Durkin A.S."/>
            <person name="Brinkac L.M."/>
            <person name="Haft D.H."/>
            <person name="Selengut J.D."/>
            <person name="Sanka R."/>
            <person name="DePew J."/>
            <person name="Purushe J."/>
            <person name="Tulsiani S.M."/>
            <person name="Graham G.C."/>
            <person name="Burns M.-A."/>
            <person name="Dohnt M.F."/>
            <person name="Smythe L.D."/>
            <person name="McKay D.B."/>
            <person name="Craig S.B."/>
            <person name="Vinetz J.M."/>
            <person name="Sutton G.G."/>
            <person name="Nierman W.C."/>
            <person name="Fouts D.E."/>
        </authorList>
    </citation>
    <scope>NUCLEOTIDE SEQUENCE [LARGE SCALE GENOMIC DNA]</scope>
    <source>
        <strain evidence="1 2">LT2186</strain>
    </source>
</reference>
<name>M3IDI9_LEPIR</name>
<evidence type="ECO:0000313" key="1">
    <source>
        <dbReference type="EMBL" id="EMG13396.1"/>
    </source>
</evidence>
<organism evidence="1 2">
    <name type="scientific">Leptospira interrogans serovar Grippotyphosa str. LT2186</name>
    <dbReference type="NCBI Taxonomy" id="1001599"/>
    <lineage>
        <taxon>Bacteria</taxon>
        <taxon>Pseudomonadati</taxon>
        <taxon>Spirochaetota</taxon>
        <taxon>Spirochaetia</taxon>
        <taxon>Leptospirales</taxon>
        <taxon>Leptospiraceae</taxon>
        <taxon>Leptospira</taxon>
    </lineage>
</organism>
<comment type="caution">
    <text evidence="1">The sequence shown here is derived from an EMBL/GenBank/DDBJ whole genome shotgun (WGS) entry which is preliminary data.</text>
</comment>